<dbReference type="SUPFAM" id="SSF103481">
    <property type="entry name" value="Multidrug resistance efflux transporter EmrE"/>
    <property type="match status" value="2"/>
</dbReference>
<dbReference type="AlphaFoldDB" id="A0A809RT31"/>
<dbReference type="EMBL" id="AP021857">
    <property type="protein sequence ID" value="BBO19366.1"/>
    <property type="molecule type" value="Genomic_DNA"/>
</dbReference>
<reference evidence="3" key="1">
    <citation type="journal article" name="DNA Res.">
        <title>The physiological potential of anammox bacteria as revealed by their core genome structure.</title>
        <authorList>
            <person name="Okubo T."/>
            <person name="Toyoda A."/>
            <person name="Fukuhara K."/>
            <person name="Uchiyama I."/>
            <person name="Harigaya Y."/>
            <person name="Kuroiwa M."/>
            <person name="Suzuki T."/>
            <person name="Murakami Y."/>
            <person name="Suwa Y."/>
            <person name="Takami H."/>
        </authorList>
    </citation>
    <scope>NUCLEOTIDE SEQUENCE</scope>
    <source>
        <strain evidence="3">317325-3</strain>
    </source>
</reference>
<feature type="transmembrane region" description="Helical" evidence="1">
    <location>
        <begin position="41"/>
        <end position="59"/>
    </location>
</feature>
<dbReference type="KEGG" id="ddz:DSYM_00650"/>
<dbReference type="InterPro" id="IPR037185">
    <property type="entry name" value="EmrE-like"/>
</dbReference>
<dbReference type="Pfam" id="PF00892">
    <property type="entry name" value="EamA"/>
    <property type="match status" value="2"/>
</dbReference>
<keyword evidence="1" id="KW-0472">Membrane</keyword>
<feature type="transmembrane region" description="Helical" evidence="1">
    <location>
        <begin position="184"/>
        <end position="204"/>
    </location>
</feature>
<name>A0A809RT31_9PROT</name>
<feature type="transmembrane region" description="Helical" evidence="1">
    <location>
        <begin position="99"/>
        <end position="120"/>
    </location>
</feature>
<evidence type="ECO:0000259" key="2">
    <source>
        <dbReference type="Pfam" id="PF00892"/>
    </source>
</evidence>
<keyword evidence="1" id="KW-1133">Transmembrane helix</keyword>
<gene>
    <name evidence="3" type="ORF">DSYM_00650</name>
</gene>
<feature type="domain" description="EamA" evidence="2">
    <location>
        <begin position="153"/>
        <end position="280"/>
    </location>
</feature>
<feature type="transmembrane region" description="Helical" evidence="1">
    <location>
        <begin position="12"/>
        <end position="29"/>
    </location>
</feature>
<feature type="transmembrane region" description="Helical" evidence="1">
    <location>
        <begin position="210"/>
        <end position="232"/>
    </location>
</feature>
<feature type="transmembrane region" description="Helical" evidence="1">
    <location>
        <begin position="71"/>
        <end position="93"/>
    </location>
</feature>
<feature type="transmembrane region" description="Helical" evidence="1">
    <location>
        <begin position="265"/>
        <end position="285"/>
    </location>
</feature>
<accession>A0A809RT31</accession>
<feature type="transmembrane region" description="Helical" evidence="1">
    <location>
        <begin position="156"/>
        <end position="172"/>
    </location>
</feature>
<keyword evidence="1" id="KW-0812">Transmembrane</keyword>
<dbReference type="InterPro" id="IPR000620">
    <property type="entry name" value="EamA_dom"/>
</dbReference>
<protein>
    <recommendedName>
        <fullName evidence="2">EamA domain-containing protein</fullName>
    </recommendedName>
</protein>
<evidence type="ECO:0000256" key="1">
    <source>
        <dbReference type="SAM" id="Phobius"/>
    </source>
</evidence>
<feature type="transmembrane region" description="Helical" evidence="1">
    <location>
        <begin position="127"/>
        <end position="144"/>
    </location>
</feature>
<dbReference type="GO" id="GO:0016020">
    <property type="term" value="C:membrane"/>
    <property type="evidence" value="ECO:0007669"/>
    <property type="project" value="InterPro"/>
</dbReference>
<feature type="transmembrane region" description="Helical" evidence="1">
    <location>
        <begin position="239"/>
        <end position="259"/>
    </location>
</feature>
<organism evidence="3 4">
    <name type="scientific">Candidatus Desulfobacillus denitrificans</name>
    <dbReference type="NCBI Taxonomy" id="2608985"/>
    <lineage>
        <taxon>Bacteria</taxon>
        <taxon>Pseudomonadati</taxon>
        <taxon>Pseudomonadota</taxon>
        <taxon>Betaproteobacteria</taxon>
        <taxon>Candidatus Desulfobacillus</taxon>
    </lineage>
</organism>
<feature type="domain" description="EamA" evidence="2">
    <location>
        <begin position="11"/>
        <end position="143"/>
    </location>
</feature>
<evidence type="ECO:0000313" key="3">
    <source>
        <dbReference type="EMBL" id="BBO19366.1"/>
    </source>
</evidence>
<dbReference type="PANTHER" id="PTHR22911">
    <property type="entry name" value="ACYL-MALONYL CONDENSING ENZYME-RELATED"/>
    <property type="match status" value="1"/>
</dbReference>
<sequence length="293" mass="30638">MSRDAGRHRRAAALMFCAGLLWSIAGVFTRHLEQAPRWEATFWRSFFCAVAMLALLAVLHRRQAADEVLRLGRAGLASGALWAVMFTGFMLALTQTSTANTLILTSISPLTASLFAWLLLGERVPARTWLLIGVAFAGILVMFGGEAGGGRMSGNLIALSVPLAAGLNFVLMRKSGARVNLIPAVLVGGLLSALATLPLAWPFLATPRDLATLALLGALQLALPCALTVVAARRLSPTEVALIGLTENVFGPLWAWLGAGEVPGGHALFGGALVLAALVMQALAAGSGRARPT</sequence>
<dbReference type="Proteomes" id="UP000662914">
    <property type="component" value="Chromosome"/>
</dbReference>
<dbReference type="PANTHER" id="PTHR22911:SF135">
    <property type="entry name" value="BLR4310 PROTEIN"/>
    <property type="match status" value="1"/>
</dbReference>
<evidence type="ECO:0000313" key="4">
    <source>
        <dbReference type="Proteomes" id="UP000662914"/>
    </source>
</evidence>
<proteinExistence type="predicted"/>